<dbReference type="PANTHER" id="PTHR12110">
    <property type="entry name" value="HYDROXYPYRUVATE ISOMERASE"/>
    <property type="match status" value="1"/>
</dbReference>
<dbReference type="SUPFAM" id="SSF51658">
    <property type="entry name" value="Xylose isomerase-like"/>
    <property type="match status" value="1"/>
</dbReference>
<evidence type="ECO:0000313" key="2">
    <source>
        <dbReference type="EMBL" id="QDT09839.1"/>
    </source>
</evidence>
<accession>A0A517NRW8</accession>
<dbReference type="EC" id="4.2.1.44" evidence="2"/>
<dbReference type="OrthoDB" id="9798407at2"/>
<dbReference type="InterPro" id="IPR050312">
    <property type="entry name" value="IolE/XylAMocC-like"/>
</dbReference>
<proteinExistence type="predicted"/>
<dbReference type="PANTHER" id="PTHR12110:SF41">
    <property type="entry name" value="INOSOSE DEHYDRATASE"/>
    <property type="match status" value="1"/>
</dbReference>
<protein>
    <submittedName>
        <fullName evidence="2">Inosose dehydratase</fullName>
        <ecNumber evidence="2">4.2.1.44</ecNumber>
    </submittedName>
</protein>
<dbReference type="InterPro" id="IPR013022">
    <property type="entry name" value="Xyl_isomerase-like_TIM-brl"/>
</dbReference>
<dbReference type="Gene3D" id="3.20.20.150">
    <property type="entry name" value="Divalent-metal-dependent TIM barrel enzymes"/>
    <property type="match status" value="1"/>
</dbReference>
<reference evidence="2 3" key="1">
    <citation type="submission" date="2019-02" db="EMBL/GenBank/DDBJ databases">
        <title>Deep-cultivation of Planctomycetes and their phenomic and genomic characterization uncovers novel biology.</title>
        <authorList>
            <person name="Wiegand S."/>
            <person name="Jogler M."/>
            <person name="Boedeker C."/>
            <person name="Pinto D."/>
            <person name="Vollmers J."/>
            <person name="Rivas-Marin E."/>
            <person name="Kohn T."/>
            <person name="Peeters S.H."/>
            <person name="Heuer A."/>
            <person name="Rast P."/>
            <person name="Oberbeckmann S."/>
            <person name="Bunk B."/>
            <person name="Jeske O."/>
            <person name="Meyerdierks A."/>
            <person name="Storesund J.E."/>
            <person name="Kallscheuer N."/>
            <person name="Luecker S."/>
            <person name="Lage O.M."/>
            <person name="Pohl T."/>
            <person name="Merkel B.J."/>
            <person name="Hornburger P."/>
            <person name="Mueller R.-W."/>
            <person name="Bruemmer F."/>
            <person name="Labrenz M."/>
            <person name="Spormann A.M."/>
            <person name="Op den Camp H."/>
            <person name="Overmann J."/>
            <person name="Amann R."/>
            <person name="Jetten M.S.M."/>
            <person name="Mascher T."/>
            <person name="Medema M.H."/>
            <person name="Devos D.P."/>
            <person name="Kaster A.-K."/>
            <person name="Ovreas L."/>
            <person name="Rohde M."/>
            <person name="Galperin M.Y."/>
            <person name="Jogler C."/>
        </authorList>
    </citation>
    <scope>NUCLEOTIDE SEQUENCE [LARGE SCALE GENOMIC DNA]</scope>
    <source>
        <strain evidence="2 3">K23_9</strain>
    </source>
</reference>
<gene>
    <name evidence="2" type="primary">iolE_1</name>
    <name evidence="2" type="ORF">K239x_17900</name>
</gene>
<evidence type="ECO:0000313" key="3">
    <source>
        <dbReference type="Proteomes" id="UP000319817"/>
    </source>
</evidence>
<dbReference type="Pfam" id="PF01261">
    <property type="entry name" value="AP_endonuc_2"/>
    <property type="match status" value="1"/>
</dbReference>
<keyword evidence="3" id="KW-1185">Reference proteome</keyword>
<dbReference type="AlphaFoldDB" id="A0A517NRW8"/>
<name>A0A517NRW8_9BACT</name>
<organism evidence="2 3">
    <name type="scientific">Stieleria marina</name>
    <dbReference type="NCBI Taxonomy" id="1930275"/>
    <lineage>
        <taxon>Bacteria</taxon>
        <taxon>Pseudomonadati</taxon>
        <taxon>Planctomycetota</taxon>
        <taxon>Planctomycetia</taxon>
        <taxon>Pirellulales</taxon>
        <taxon>Pirellulaceae</taxon>
        <taxon>Stieleria</taxon>
    </lineage>
</organism>
<dbReference type="GO" id="GO:0050114">
    <property type="term" value="F:myo-inosose-2 dehydratase activity"/>
    <property type="evidence" value="ECO:0007669"/>
    <property type="project" value="UniProtKB-EC"/>
</dbReference>
<feature type="domain" description="Xylose isomerase-like TIM barrel" evidence="1">
    <location>
        <begin position="55"/>
        <end position="291"/>
    </location>
</feature>
<dbReference type="RefSeq" id="WP_145417415.1">
    <property type="nucleotide sequence ID" value="NZ_CP036526.1"/>
</dbReference>
<sequence length="297" mass="33185">MKRRHFLGATAGAALAITRPQSLFALDPDNRYRKEIGIQLYTLRNEIKNDVNATLKAVADAGYQQVECYGFPNAEPMMKAAADNGLAIRSTHFDWDSVVNPDQKGVKPFSEILEAANKAGLKHLVIPYLADKNRKSLDDYKVLCDRCNKGAEEAKSAGVQLSYHNHSFEFEPMEGGKIGYDTLIERFSPDMHFEVDVFWIQLGGRDPVEMIRQLKGRVSQLHLKDLNKEIKAPAYSGIPKEAFEELGDGVIAMEPIIEAAEEAGVDICHVEQDHSPHPIKSIQQSMKHLKSISLAKR</sequence>
<dbReference type="Proteomes" id="UP000319817">
    <property type="component" value="Chromosome"/>
</dbReference>
<keyword evidence="2" id="KW-0456">Lyase</keyword>
<dbReference type="EMBL" id="CP036526">
    <property type="protein sequence ID" value="QDT09839.1"/>
    <property type="molecule type" value="Genomic_DNA"/>
</dbReference>
<dbReference type="InterPro" id="IPR036237">
    <property type="entry name" value="Xyl_isomerase-like_sf"/>
</dbReference>
<evidence type="ECO:0000259" key="1">
    <source>
        <dbReference type="Pfam" id="PF01261"/>
    </source>
</evidence>